<comment type="caution">
    <text evidence="1">The sequence shown here is derived from an EMBL/GenBank/DDBJ whole genome shotgun (WGS) entry which is preliminary data.</text>
</comment>
<sequence>MEVETIIIITSNTVELVCNIHGPLVASLADLDEVNSPYVGGALKARRKLFVEESTTDDRQSLAAAPVFYHGTVLMSISNKLQDDTLVLQIIPSHSRRNITYTRRVISGSPLKRSINLGS</sequence>
<accession>A0ABD1I1E4</accession>
<protein>
    <submittedName>
        <fullName evidence="1">Uncharacterized protein</fullName>
    </submittedName>
</protein>
<keyword evidence="2" id="KW-1185">Reference proteome</keyword>
<dbReference type="AlphaFoldDB" id="A0ABD1I1E4"/>
<name>A0ABD1I1E4_SALDI</name>
<proteinExistence type="predicted"/>
<gene>
    <name evidence="1" type="ORF">AAHA92_05117</name>
</gene>
<evidence type="ECO:0000313" key="2">
    <source>
        <dbReference type="Proteomes" id="UP001567538"/>
    </source>
</evidence>
<dbReference type="EMBL" id="JBEAFC010000003">
    <property type="protein sequence ID" value="KAL1562549.1"/>
    <property type="molecule type" value="Genomic_DNA"/>
</dbReference>
<organism evidence="1 2">
    <name type="scientific">Salvia divinorum</name>
    <name type="common">Maria pastora</name>
    <name type="synonym">Diviner's sage</name>
    <dbReference type="NCBI Taxonomy" id="28513"/>
    <lineage>
        <taxon>Eukaryota</taxon>
        <taxon>Viridiplantae</taxon>
        <taxon>Streptophyta</taxon>
        <taxon>Embryophyta</taxon>
        <taxon>Tracheophyta</taxon>
        <taxon>Spermatophyta</taxon>
        <taxon>Magnoliopsida</taxon>
        <taxon>eudicotyledons</taxon>
        <taxon>Gunneridae</taxon>
        <taxon>Pentapetalae</taxon>
        <taxon>asterids</taxon>
        <taxon>lamiids</taxon>
        <taxon>Lamiales</taxon>
        <taxon>Lamiaceae</taxon>
        <taxon>Nepetoideae</taxon>
        <taxon>Mentheae</taxon>
        <taxon>Salviinae</taxon>
        <taxon>Salvia</taxon>
        <taxon>Salvia subgen. Calosphace</taxon>
    </lineage>
</organism>
<evidence type="ECO:0000313" key="1">
    <source>
        <dbReference type="EMBL" id="KAL1562549.1"/>
    </source>
</evidence>
<reference evidence="1 2" key="1">
    <citation type="submission" date="2024-06" db="EMBL/GenBank/DDBJ databases">
        <title>A chromosome level genome sequence of Diviner's sage (Salvia divinorum).</title>
        <authorList>
            <person name="Ford S.A."/>
            <person name="Ro D.-K."/>
            <person name="Ness R.W."/>
            <person name="Phillips M.A."/>
        </authorList>
    </citation>
    <scope>NUCLEOTIDE SEQUENCE [LARGE SCALE GENOMIC DNA]</scope>
    <source>
        <strain evidence="1">SAF-2024a</strain>
        <tissue evidence="1">Leaf</tissue>
    </source>
</reference>
<dbReference type="Proteomes" id="UP001567538">
    <property type="component" value="Unassembled WGS sequence"/>
</dbReference>